<protein>
    <recommendedName>
        <fullName evidence="4">Chemotaxis protein CheZ</fullName>
    </recommendedName>
</protein>
<sequence length="228" mass="25753">MTQEELDALMAGDLDLDSVSDSDDVSTGEKEESSEKKKSDDDVYSVAEDDGVYPPPATEEHKVVHQLDDVTRDSEQKASEIFDALDAVMNNTDEALQELQGIQKKIDDFGQLFTTLHEKFPHINRFEKALDDSKELNSSIENIVSLLETSNDYILNAMDTMQYQDIHRQKIERVINIMRALSKYMSLLFEGQVDDEQRVKSAKHIEGDTTEDVISNDDIEALIAQFGS</sequence>
<evidence type="ECO:0008006" key="4">
    <source>
        <dbReference type="Google" id="ProtNLM"/>
    </source>
</evidence>
<dbReference type="AlphaFoldDB" id="A0A1I5S6N5"/>
<feature type="compositionally biased region" description="Acidic residues" evidence="1">
    <location>
        <begin position="14"/>
        <end position="26"/>
    </location>
</feature>
<evidence type="ECO:0000313" key="2">
    <source>
        <dbReference type="EMBL" id="SFP66354.1"/>
    </source>
</evidence>
<evidence type="ECO:0000256" key="1">
    <source>
        <dbReference type="SAM" id="MobiDB-lite"/>
    </source>
</evidence>
<evidence type="ECO:0000313" key="3">
    <source>
        <dbReference type="Proteomes" id="UP000199227"/>
    </source>
</evidence>
<dbReference type="STRING" id="223786.SAMN05216234_13119"/>
<dbReference type="SUPFAM" id="SSF75708">
    <property type="entry name" value="Chemotaxis phosphatase CheZ"/>
    <property type="match status" value="1"/>
</dbReference>
<dbReference type="Proteomes" id="UP000199227">
    <property type="component" value="Unassembled WGS sequence"/>
</dbReference>
<name>A0A1I5S6N5_9BACT</name>
<gene>
    <name evidence="2" type="ORF">SAMN05216234_13119</name>
</gene>
<proteinExistence type="predicted"/>
<dbReference type="RefSeq" id="WP_092913272.1">
    <property type="nucleotide sequence ID" value="NZ_CP136592.1"/>
</dbReference>
<dbReference type="Gene3D" id="1.10.287.500">
    <property type="entry name" value="Helix hairpin bin"/>
    <property type="match status" value="1"/>
</dbReference>
<organism evidence="2 3">
    <name type="scientific">Hydrogenimonas thermophila</name>
    <dbReference type="NCBI Taxonomy" id="223786"/>
    <lineage>
        <taxon>Bacteria</taxon>
        <taxon>Pseudomonadati</taxon>
        <taxon>Campylobacterota</taxon>
        <taxon>Epsilonproteobacteria</taxon>
        <taxon>Campylobacterales</taxon>
        <taxon>Hydrogenimonadaceae</taxon>
        <taxon>Hydrogenimonas</taxon>
    </lineage>
</organism>
<feature type="compositionally biased region" description="Basic and acidic residues" evidence="1">
    <location>
        <begin position="27"/>
        <end position="41"/>
    </location>
</feature>
<dbReference type="OrthoDB" id="5347695at2"/>
<dbReference type="EMBL" id="FOXB01000031">
    <property type="protein sequence ID" value="SFP66354.1"/>
    <property type="molecule type" value="Genomic_DNA"/>
</dbReference>
<reference evidence="2 3" key="1">
    <citation type="submission" date="2016-10" db="EMBL/GenBank/DDBJ databases">
        <authorList>
            <person name="de Groot N.N."/>
        </authorList>
    </citation>
    <scope>NUCLEOTIDE SEQUENCE [LARGE SCALE GENOMIC DNA]</scope>
    <source>
        <strain evidence="2 3">EP1-55-1</strain>
    </source>
</reference>
<keyword evidence="3" id="KW-1185">Reference proteome</keyword>
<accession>A0A1I5S6N5</accession>
<feature type="region of interest" description="Disordered" evidence="1">
    <location>
        <begin position="1"/>
        <end position="58"/>
    </location>
</feature>